<dbReference type="Proteomes" id="UP000676169">
    <property type="component" value="Chromosome"/>
</dbReference>
<dbReference type="InterPro" id="IPR007167">
    <property type="entry name" value="Fe-transptr_FeoA-like"/>
</dbReference>
<protein>
    <submittedName>
        <fullName evidence="3">Ferrous iron transport protein A</fullName>
    </submittedName>
</protein>
<keyword evidence="1" id="KW-0408">Iron</keyword>
<dbReference type="GO" id="GO:0046914">
    <property type="term" value="F:transition metal ion binding"/>
    <property type="evidence" value="ECO:0007669"/>
    <property type="project" value="InterPro"/>
</dbReference>
<dbReference type="EMBL" id="CP073100">
    <property type="protein sequence ID" value="QUE51712.1"/>
    <property type="molecule type" value="Genomic_DNA"/>
</dbReference>
<dbReference type="KEGG" id="lamb:KBB96_02200"/>
<dbReference type="AlphaFoldDB" id="A0A975J0E4"/>
<gene>
    <name evidence="3" type="ORF">KBB96_02200</name>
</gene>
<evidence type="ECO:0000313" key="4">
    <source>
        <dbReference type="Proteomes" id="UP000676169"/>
    </source>
</evidence>
<proteinExistence type="predicted"/>
<name>A0A975J0E4_9BACT</name>
<sequence>MPRALANDLAADSAMTLNQASVGCDLQIKLLSGPSCDRLRDLGFCEQIQVRKLSGGRNLICSVCGTRMAISRELAEQVLVAPVS</sequence>
<evidence type="ECO:0000259" key="2">
    <source>
        <dbReference type="SMART" id="SM00899"/>
    </source>
</evidence>
<dbReference type="InterPro" id="IPR038157">
    <property type="entry name" value="FeoA_core_dom"/>
</dbReference>
<dbReference type="SMART" id="SM00899">
    <property type="entry name" value="FeoA"/>
    <property type="match status" value="1"/>
</dbReference>
<evidence type="ECO:0000313" key="3">
    <source>
        <dbReference type="EMBL" id="QUE51712.1"/>
    </source>
</evidence>
<dbReference type="PROSITE" id="PS51257">
    <property type="entry name" value="PROKAR_LIPOPROTEIN"/>
    <property type="match status" value="1"/>
</dbReference>
<dbReference type="RefSeq" id="WP_211631851.1">
    <property type="nucleotide sequence ID" value="NZ_CP073100.1"/>
</dbReference>
<dbReference type="InterPro" id="IPR008988">
    <property type="entry name" value="Transcriptional_repressor_C"/>
</dbReference>
<dbReference type="SUPFAM" id="SSF50037">
    <property type="entry name" value="C-terminal domain of transcriptional repressors"/>
    <property type="match status" value="1"/>
</dbReference>
<dbReference type="Gene3D" id="2.30.30.90">
    <property type="match status" value="1"/>
</dbReference>
<evidence type="ECO:0000256" key="1">
    <source>
        <dbReference type="ARBA" id="ARBA00023004"/>
    </source>
</evidence>
<feature type="domain" description="Ferrous iron transporter FeoA-like" evidence="2">
    <location>
        <begin position="15"/>
        <end position="82"/>
    </location>
</feature>
<accession>A0A975J0E4</accession>
<organism evidence="3 4">
    <name type="scientific">Luteolibacter ambystomatis</name>
    <dbReference type="NCBI Taxonomy" id="2824561"/>
    <lineage>
        <taxon>Bacteria</taxon>
        <taxon>Pseudomonadati</taxon>
        <taxon>Verrucomicrobiota</taxon>
        <taxon>Verrucomicrobiia</taxon>
        <taxon>Verrucomicrobiales</taxon>
        <taxon>Verrucomicrobiaceae</taxon>
        <taxon>Luteolibacter</taxon>
    </lineage>
</organism>
<keyword evidence="4" id="KW-1185">Reference proteome</keyword>
<dbReference type="Pfam" id="PF04023">
    <property type="entry name" value="FeoA"/>
    <property type="match status" value="1"/>
</dbReference>
<reference evidence="3" key="1">
    <citation type="submission" date="2021-04" db="EMBL/GenBank/DDBJ databases">
        <title>Luteolibacter sp. 32A isolated from the skin of an Anderson's salamander (Ambystoma andersonii).</title>
        <authorList>
            <person name="Spergser J."/>
            <person name="Busse H.-J."/>
        </authorList>
    </citation>
    <scope>NUCLEOTIDE SEQUENCE</scope>
    <source>
        <strain evidence="3">32A</strain>
    </source>
</reference>